<dbReference type="PANTHER" id="PTHR42788">
    <property type="entry name" value="TAURINE IMPORT ATP-BINDING PROTEIN-RELATED"/>
    <property type="match status" value="1"/>
</dbReference>
<evidence type="ECO:0000256" key="3">
    <source>
        <dbReference type="ARBA" id="ARBA00022840"/>
    </source>
</evidence>
<dbReference type="Proteomes" id="UP000191554">
    <property type="component" value="Unassembled WGS sequence"/>
</dbReference>
<dbReference type="GO" id="GO:0016887">
    <property type="term" value="F:ATP hydrolysis activity"/>
    <property type="evidence" value="ECO:0007669"/>
    <property type="project" value="InterPro"/>
</dbReference>
<keyword evidence="6" id="KW-1185">Reference proteome</keyword>
<reference evidence="5 6" key="1">
    <citation type="submission" date="2017-03" db="EMBL/GenBank/DDBJ databases">
        <title>Genome sequence of Clostridium hungatei DSM 14427.</title>
        <authorList>
            <person name="Poehlein A."/>
            <person name="Daniel R."/>
        </authorList>
    </citation>
    <scope>NUCLEOTIDE SEQUENCE [LARGE SCALE GENOMIC DNA]</scope>
    <source>
        <strain evidence="5 6">DSM 14427</strain>
    </source>
</reference>
<keyword evidence="5" id="KW-0378">Hydrolase</keyword>
<accession>A0A1V4SJA7</accession>
<name>A0A1V4SJA7_RUMHU</name>
<dbReference type="SUPFAM" id="SSF52540">
    <property type="entry name" value="P-loop containing nucleoside triphosphate hydrolases"/>
    <property type="match status" value="1"/>
</dbReference>
<comment type="caution">
    <text evidence="5">The sequence shown here is derived from an EMBL/GenBank/DDBJ whole genome shotgun (WGS) entry which is preliminary data.</text>
</comment>
<keyword evidence="2" id="KW-0547">Nucleotide-binding</keyword>
<dbReference type="OrthoDB" id="9801958at2"/>
<dbReference type="InterPro" id="IPR003593">
    <property type="entry name" value="AAA+_ATPase"/>
</dbReference>
<dbReference type="PROSITE" id="PS50893">
    <property type="entry name" value="ABC_TRANSPORTER_2"/>
    <property type="match status" value="1"/>
</dbReference>
<dbReference type="InterPro" id="IPR017871">
    <property type="entry name" value="ABC_transporter-like_CS"/>
</dbReference>
<dbReference type="GO" id="GO:0005524">
    <property type="term" value="F:ATP binding"/>
    <property type="evidence" value="ECO:0007669"/>
    <property type="project" value="UniProtKB-KW"/>
</dbReference>
<dbReference type="Gene3D" id="3.40.50.300">
    <property type="entry name" value="P-loop containing nucleotide triphosphate hydrolases"/>
    <property type="match status" value="1"/>
</dbReference>
<sequence>MQNNVKISVSGLRKDFLLKTDNKITGQFTALNDINFDIYESEFISVLGPSGCGKSTLLDILAGLSAQSAGTVCIDGEAVVGPDSKRGIVMQGYALFPWRTVRKNVEYGLELQKVPKNMRREISEKYINLVGLEKFVNYRPNELSGGMKQRVAIARALAYDPQILLMDEPFGALDAQTREVLQDELLNIWSTTQKTIVFVTHSIDEAIYLSDRVVVLSPAPGEIKRIFPINLRRPRNGVRMTMEYMQLFRDITAALHDVSVLPSQEANGSGI</sequence>
<dbReference type="CDD" id="cd03293">
    <property type="entry name" value="ABC_NrtD_SsuB_transporters"/>
    <property type="match status" value="1"/>
</dbReference>
<dbReference type="InterPro" id="IPR027417">
    <property type="entry name" value="P-loop_NTPase"/>
</dbReference>
<dbReference type="PANTHER" id="PTHR42788:SF13">
    <property type="entry name" value="ALIPHATIC SULFONATES IMPORT ATP-BINDING PROTEIN SSUB"/>
    <property type="match status" value="1"/>
</dbReference>
<organism evidence="5 6">
    <name type="scientific">Ruminiclostridium hungatei</name>
    <name type="common">Clostridium hungatei</name>
    <dbReference type="NCBI Taxonomy" id="48256"/>
    <lineage>
        <taxon>Bacteria</taxon>
        <taxon>Bacillati</taxon>
        <taxon>Bacillota</taxon>
        <taxon>Clostridia</taxon>
        <taxon>Eubacteriales</taxon>
        <taxon>Oscillospiraceae</taxon>
        <taxon>Ruminiclostridium</taxon>
    </lineage>
</organism>
<keyword evidence="1" id="KW-0813">Transport</keyword>
<dbReference type="PROSITE" id="PS00211">
    <property type="entry name" value="ABC_TRANSPORTER_1"/>
    <property type="match status" value="1"/>
</dbReference>
<dbReference type="STRING" id="48256.CLHUN_26820"/>
<evidence type="ECO:0000259" key="4">
    <source>
        <dbReference type="PROSITE" id="PS50893"/>
    </source>
</evidence>
<dbReference type="SMART" id="SM00382">
    <property type="entry name" value="AAA"/>
    <property type="match status" value="1"/>
</dbReference>
<dbReference type="EMBL" id="MZGX01000018">
    <property type="protein sequence ID" value="OPX43337.1"/>
    <property type="molecule type" value="Genomic_DNA"/>
</dbReference>
<evidence type="ECO:0000313" key="6">
    <source>
        <dbReference type="Proteomes" id="UP000191554"/>
    </source>
</evidence>
<feature type="domain" description="ABC transporter" evidence="4">
    <location>
        <begin position="12"/>
        <end position="243"/>
    </location>
</feature>
<dbReference type="AlphaFoldDB" id="A0A1V4SJA7"/>
<protein>
    <submittedName>
        <fullName evidence="5">Aliphatic sulfonates import ATP-binding protein SsuB</fullName>
        <ecNumber evidence="5">3.6.3.-</ecNumber>
    </submittedName>
</protein>
<evidence type="ECO:0000256" key="2">
    <source>
        <dbReference type="ARBA" id="ARBA00022741"/>
    </source>
</evidence>
<keyword evidence="3 5" id="KW-0067">ATP-binding</keyword>
<dbReference type="RefSeq" id="WP_080065139.1">
    <property type="nucleotide sequence ID" value="NZ_MZGX01000018.1"/>
</dbReference>
<evidence type="ECO:0000313" key="5">
    <source>
        <dbReference type="EMBL" id="OPX43337.1"/>
    </source>
</evidence>
<evidence type="ECO:0000256" key="1">
    <source>
        <dbReference type="ARBA" id="ARBA00022448"/>
    </source>
</evidence>
<dbReference type="EC" id="3.6.3.-" evidence="5"/>
<dbReference type="Pfam" id="PF00005">
    <property type="entry name" value="ABC_tran"/>
    <property type="match status" value="1"/>
</dbReference>
<dbReference type="InterPro" id="IPR050166">
    <property type="entry name" value="ABC_transporter_ATP-bind"/>
</dbReference>
<proteinExistence type="predicted"/>
<gene>
    <name evidence="5" type="primary">ssuB_4</name>
    <name evidence="5" type="ORF">CLHUN_26820</name>
</gene>
<dbReference type="InterPro" id="IPR003439">
    <property type="entry name" value="ABC_transporter-like_ATP-bd"/>
</dbReference>